<evidence type="ECO:0000259" key="5">
    <source>
        <dbReference type="PROSITE" id="PS50931"/>
    </source>
</evidence>
<evidence type="ECO:0000313" key="7">
    <source>
        <dbReference type="Proteomes" id="UP000029629"/>
    </source>
</evidence>
<dbReference type="OrthoDB" id="9808620at2"/>
<dbReference type="InterPro" id="IPR036390">
    <property type="entry name" value="WH_DNA-bd_sf"/>
</dbReference>
<dbReference type="PRINTS" id="PR00039">
    <property type="entry name" value="HTHLYSR"/>
</dbReference>
<dbReference type="eggNOG" id="COG0583">
    <property type="taxonomic scope" value="Bacteria"/>
</dbReference>
<sequence length="300" mass="33965">MRISLKQLEIFLAVYHCGSTVAAAKQVFLSQSAISMALAELEKQLDTTLFQRVAKRLIPTQQAHLLSPLASNALKQVEQIEYLFNLKVERLVIGASTTIANYLLPRLIRDFQQQHPNIDIRLAIFNSSDVCQGLLNYDYDVGFIEGENPFVELKASKWMDDEMVLFAATHSRFLSAHKTLKSIRELEAIPLILREIGSGTRSFVQRHLLQYLERSAVIELGNSEAIKQAVINDLGVGCLSRFALEDLLALGKIKILTIEQSEPLRRPLYLLENKQSTHSEAYQTFVDFAFNYRFDGMTSV</sequence>
<dbReference type="SUPFAM" id="SSF53850">
    <property type="entry name" value="Periplasmic binding protein-like II"/>
    <property type="match status" value="1"/>
</dbReference>
<comment type="similarity">
    <text evidence="1">Belongs to the LysR transcriptional regulatory family.</text>
</comment>
<dbReference type="PROSITE" id="PS50931">
    <property type="entry name" value="HTH_LYSR"/>
    <property type="match status" value="1"/>
</dbReference>
<dbReference type="Pfam" id="PF03466">
    <property type="entry name" value="LysR_substrate"/>
    <property type="match status" value="1"/>
</dbReference>
<dbReference type="PANTHER" id="PTHR30126">
    <property type="entry name" value="HTH-TYPE TRANSCRIPTIONAL REGULATOR"/>
    <property type="match status" value="1"/>
</dbReference>
<keyword evidence="2" id="KW-0805">Transcription regulation</keyword>
<evidence type="ECO:0000313" key="6">
    <source>
        <dbReference type="EMBL" id="KGF30352.1"/>
    </source>
</evidence>
<dbReference type="Pfam" id="PF00126">
    <property type="entry name" value="HTH_1"/>
    <property type="match status" value="1"/>
</dbReference>
<dbReference type="EMBL" id="JRNI01000027">
    <property type="protein sequence ID" value="KGF30352.1"/>
    <property type="molecule type" value="Genomic_DNA"/>
</dbReference>
<evidence type="ECO:0000256" key="3">
    <source>
        <dbReference type="ARBA" id="ARBA00023125"/>
    </source>
</evidence>
<accession>A0A096AI40</accession>
<keyword evidence="3" id="KW-0238">DNA-binding</keyword>
<dbReference type="CDD" id="cd08420">
    <property type="entry name" value="PBP2_CysL_like"/>
    <property type="match status" value="1"/>
</dbReference>
<proteinExistence type="inferred from homology"/>
<reference evidence="6 7" key="1">
    <citation type="submission" date="2014-07" db="EMBL/GenBank/DDBJ databases">
        <authorList>
            <person name="McCorrison J."/>
            <person name="Sanka R."/>
            <person name="Torralba M."/>
            <person name="Gillis M."/>
            <person name="Haft D.H."/>
            <person name="Methe B."/>
            <person name="Sutton G."/>
            <person name="Nelson K.E."/>
        </authorList>
    </citation>
    <scope>NUCLEOTIDE SEQUENCE [LARGE SCALE GENOMIC DNA]</scope>
    <source>
        <strain evidence="6 7">DNF00040</strain>
    </source>
</reference>
<evidence type="ECO:0000256" key="4">
    <source>
        <dbReference type="ARBA" id="ARBA00023163"/>
    </source>
</evidence>
<organism evidence="6 7">
    <name type="scientific">Oligella urethralis DNF00040</name>
    <dbReference type="NCBI Taxonomy" id="1401065"/>
    <lineage>
        <taxon>Bacteria</taxon>
        <taxon>Pseudomonadati</taxon>
        <taxon>Pseudomonadota</taxon>
        <taxon>Betaproteobacteria</taxon>
        <taxon>Burkholderiales</taxon>
        <taxon>Alcaligenaceae</taxon>
        <taxon>Oligella</taxon>
    </lineage>
</organism>
<dbReference type="RefSeq" id="WP_036559552.1">
    <property type="nucleotide sequence ID" value="NZ_JRNI01000027.1"/>
</dbReference>
<feature type="domain" description="HTH lysR-type" evidence="5">
    <location>
        <begin position="3"/>
        <end position="60"/>
    </location>
</feature>
<dbReference type="Gene3D" id="1.10.10.10">
    <property type="entry name" value="Winged helix-like DNA-binding domain superfamily/Winged helix DNA-binding domain"/>
    <property type="match status" value="1"/>
</dbReference>
<dbReference type="GO" id="GO:0000976">
    <property type="term" value="F:transcription cis-regulatory region binding"/>
    <property type="evidence" value="ECO:0007669"/>
    <property type="project" value="TreeGrafter"/>
</dbReference>
<comment type="caution">
    <text evidence="6">The sequence shown here is derived from an EMBL/GenBank/DDBJ whole genome shotgun (WGS) entry which is preliminary data.</text>
</comment>
<dbReference type="SUPFAM" id="SSF46785">
    <property type="entry name" value="Winged helix' DNA-binding domain"/>
    <property type="match status" value="1"/>
</dbReference>
<keyword evidence="4" id="KW-0804">Transcription</keyword>
<protein>
    <recommendedName>
        <fullName evidence="5">HTH lysR-type domain-containing protein</fullName>
    </recommendedName>
</protein>
<dbReference type="InterPro" id="IPR036388">
    <property type="entry name" value="WH-like_DNA-bd_sf"/>
</dbReference>
<gene>
    <name evidence="6" type="ORF">HMPREF2130_07245</name>
</gene>
<dbReference type="PANTHER" id="PTHR30126:SF94">
    <property type="entry name" value="LYSR FAMILY TRANSCRIPTIONAL REGULATOR"/>
    <property type="match status" value="1"/>
</dbReference>
<name>A0A096AI40_9BURK</name>
<evidence type="ECO:0000256" key="1">
    <source>
        <dbReference type="ARBA" id="ARBA00009437"/>
    </source>
</evidence>
<evidence type="ECO:0000256" key="2">
    <source>
        <dbReference type="ARBA" id="ARBA00023015"/>
    </source>
</evidence>
<dbReference type="InterPro" id="IPR000847">
    <property type="entry name" value="LysR_HTH_N"/>
</dbReference>
<dbReference type="InterPro" id="IPR005119">
    <property type="entry name" value="LysR_subst-bd"/>
</dbReference>
<keyword evidence="7" id="KW-1185">Reference proteome</keyword>
<dbReference type="Proteomes" id="UP000029629">
    <property type="component" value="Unassembled WGS sequence"/>
</dbReference>
<dbReference type="Gene3D" id="3.40.190.290">
    <property type="match status" value="1"/>
</dbReference>
<dbReference type="AlphaFoldDB" id="A0A096AI40"/>
<dbReference type="GO" id="GO:0003700">
    <property type="term" value="F:DNA-binding transcription factor activity"/>
    <property type="evidence" value="ECO:0007669"/>
    <property type="project" value="InterPro"/>
</dbReference>